<dbReference type="PRINTS" id="PR00412">
    <property type="entry name" value="EPOXHYDRLASE"/>
</dbReference>
<dbReference type="Pfam" id="PF00561">
    <property type="entry name" value="Abhydrolase_1"/>
    <property type="match status" value="1"/>
</dbReference>
<evidence type="ECO:0000313" key="4">
    <source>
        <dbReference type="Proteomes" id="UP000057737"/>
    </source>
</evidence>
<name>A0A109JA52_9BRAD</name>
<proteinExistence type="predicted"/>
<protein>
    <submittedName>
        <fullName evidence="3">Alpha/beta hydrolase</fullName>
    </submittedName>
</protein>
<keyword evidence="4" id="KW-1185">Reference proteome</keyword>
<accession>A0A109JA52</accession>
<evidence type="ECO:0000259" key="2">
    <source>
        <dbReference type="Pfam" id="PF00561"/>
    </source>
</evidence>
<sequence>MEHVTIRANGAAFHVAKTGGGRPLLLLHGWPEFWLTWKPVMTRLADRFTLIAPDLRGFGDSDKPAGPYGPDQHADDMLALLDALGIEKAGVVGHDVGGAVMQPLARKVPGRIAGLFFFDFVYPGIGVRMAAPDRLNHIWYQSFHQMEMAPALVGANSETCRTYIEHFLHNWSHRKAAFDDVLEAFTDNFMKQGNLTGGFAHYRAAHAARVSMMQGEAPVLPPIAVPTCIRWAEHDPLFPYAWTDRLGDTFSNLDLAMFPDVGHFPHREDPERAAAEIAGFFERINWR</sequence>
<reference evidence="3 4" key="1">
    <citation type="submission" date="2015-11" db="EMBL/GenBank/DDBJ databases">
        <title>Draft Genome Sequence of the Strain BR 10303 (Bradyrhizobium sp.) isolated from nodules of Centrolobium paraense.</title>
        <authorList>
            <person name="Zelli J.E."/>
            <person name="Simoes-Araujo J.L."/>
            <person name="Barauna A.C."/>
            <person name="Silva K."/>
        </authorList>
    </citation>
    <scope>NUCLEOTIDE SEQUENCE [LARGE SCALE GENOMIC DNA]</scope>
    <source>
        <strain evidence="3 4">BR 10303</strain>
    </source>
</reference>
<dbReference type="Gene3D" id="3.40.50.1820">
    <property type="entry name" value="alpha/beta hydrolase"/>
    <property type="match status" value="1"/>
</dbReference>
<evidence type="ECO:0000256" key="1">
    <source>
        <dbReference type="ARBA" id="ARBA00022801"/>
    </source>
</evidence>
<dbReference type="GO" id="GO:0016787">
    <property type="term" value="F:hydrolase activity"/>
    <property type="evidence" value="ECO:0007669"/>
    <property type="project" value="UniProtKB-KW"/>
</dbReference>
<gene>
    <name evidence="3" type="ORF">AS156_23935</name>
</gene>
<dbReference type="Proteomes" id="UP000057737">
    <property type="component" value="Unassembled WGS sequence"/>
</dbReference>
<dbReference type="OrthoDB" id="9812774at2"/>
<dbReference type="InterPro" id="IPR029058">
    <property type="entry name" value="AB_hydrolase_fold"/>
</dbReference>
<dbReference type="RefSeq" id="WP_066515554.1">
    <property type="nucleotide sequence ID" value="NZ_LNCU01000126.1"/>
</dbReference>
<dbReference type="InterPro" id="IPR000639">
    <property type="entry name" value="Epox_hydrolase-like"/>
</dbReference>
<dbReference type="PRINTS" id="PR00111">
    <property type="entry name" value="ABHYDROLASE"/>
</dbReference>
<dbReference type="SUPFAM" id="SSF53474">
    <property type="entry name" value="alpha/beta-Hydrolases"/>
    <property type="match status" value="1"/>
</dbReference>
<keyword evidence="1 3" id="KW-0378">Hydrolase</keyword>
<dbReference type="AlphaFoldDB" id="A0A109JA52"/>
<comment type="caution">
    <text evidence="3">The sequence shown here is derived from an EMBL/GenBank/DDBJ whole genome shotgun (WGS) entry which is preliminary data.</text>
</comment>
<dbReference type="InterPro" id="IPR000073">
    <property type="entry name" value="AB_hydrolase_1"/>
</dbReference>
<evidence type="ECO:0000313" key="3">
    <source>
        <dbReference type="EMBL" id="KWV45160.1"/>
    </source>
</evidence>
<dbReference type="EMBL" id="LNCU01000126">
    <property type="protein sequence ID" value="KWV45160.1"/>
    <property type="molecule type" value="Genomic_DNA"/>
</dbReference>
<organism evidence="3 4">
    <name type="scientific">Bradyrhizobium macuxiense</name>
    <dbReference type="NCBI Taxonomy" id="1755647"/>
    <lineage>
        <taxon>Bacteria</taxon>
        <taxon>Pseudomonadati</taxon>
        <taxon>Pseudomonadota</taxon>
        <taxon>Alphaproteobacteria</taxon>
        <taxon>Hyphomicrobiales</taxon>
        <taxon>Nitrobacteraceae</taxon>
        <taxon>Bradyrhizobium</taxon>
    </lineage>
</organism>
<feature type="domain" description="AB hydrolase-1" evidence="2">
    <location>
        <begin position="23"/>
        <end position="269"/>
    </location>
</feature>
<dbReference type="PANTHER" id="PTHR43329">
    <property type="entry name" value="EPOXIDE HYDROLASE"/>
    <property type="match status" value="1"/>
</dbReference>